<protein>
    <submittedName>
        <fullName evidence="1">Uncharacterized protein</fullName>
    </submittedName>
</protein>
<organism evidence="1 2">
    <name type="scientific">Cupriavidus pauculus</name>
    <dbReference type="NCBI Taxonomy" id="82633"/>
    <lineage>
        <taxon>Bacteria</taxon>
        <taxon>Pseudomonadati</taxon>
        <taxon>Pseudomonadota</taxon>
        <taxon>Betaproteobacteria</taxon>
        <taxon>Burkholderiales</taxon>
        <taxon>Burkholderiaceae</taxon>
        <taxon>Cupriavidus</taxon>
    </lineage>
</organism>
<accession>A0A3G8GV40</accession>
<dbReference type="Proteomes" id="UP000270411">
    <property type="component" value="Plasmid unnamed1"/>
</dbReference>
<sequence>MMAPSTSQKHHRPWCERSFFTVKSQWSLNRRLRSGSNFKPAVSIQGRGRTSLRQAGLRRNRSARCIPSQGALGERPVSAHCAERTTHCVLCASSRFHRETSGITIFTVKTNAIAGRALGIPYNYCYVLCIAIVRNEELVAVRKWQESTLGTSPSTSHSVKRDHREIGYRLAEVALSRTPRMNTGNFEKEAGGFVPRVGKH</sequence>
<dbReference type="KEGG" id="cpau:EHF44_00345"/>
<evidence type="ECO:0000313" key="1">
    <source>
        <dbReference type="EMBL" id="AZG11974.1"/>
    </source>
</evidence>
<keyword evidence="1" id="KW-0614">Plasmid</keyword>
<dbReference type="EMBL" id="CP033968">
    <property type="protein sequence ID" value="AZG11974.1"/>
    <property type="molecule type" value="Genomic_DNA"/>
</dbReference>
<name>A0A3G8GV40_9BURK</name>
<gene>
    <name evidence="1" type="ORF">EHF44_00345</name>
</gene>
<geneLocation type="plasmid" evidence="1">
    <name>unnamed1</name>
</geneLocation>
<proteinExistence type="predicted"/>
<evidence type="ECO:0000313" key="2">
    <source>
        <dbReference type="Proteomes" id="UP000270411"/>
    </source>
</evidence>
<reference evidence="2" key="1">
    <citation type="submission" date="2018-11" db="EMBL/GenBank/DDBJ databases">
        <title>FDA dAtabase for Regulatory Grade micrObial Sequences (FDA-ARGOS): Supporting development and validation of Infectious Disease Dx tests.</title>
        <authorList>
            <person name="Goldberg B."/>
            <person name="Campos J."/>
            <person name="Tallon L."/>
            <person name="Sadzewicz L."/>
            <person name="Zhao X."/>
            <person name="Vavikolanu K."/>
            <person name="Mehta A."/>
            <person name="Aluvathingal J."/>
            <person name="Nadendla S."/>
            <person name="Geyer C."/>
            <person name="Nandy P."/>
            <person name="Yan Y."/>
            <person name="Sichtig H."/>
        </authorList>
    </citation>
    <scope>NUCLEOTIDE SEQUENCE [LARGE SCALE GENOMIC DNA]</scope>
    <source>
        <strain evidence="2">FDAARGOS_614</strain>
        <plasmid evidence="2">unnamed1</plasmid>
    </source>
</reference>
<dbReference type="AlphaFoldDB" id="A0A3G8GV40"/>